<feature type="compositionally biased region" description="Polar residues" evidence="1">
    <location>
        <begin position="224"/>
        <end position="243"/>
    </location>
</feature>
<sequence length="2146" mass="240273">MADWKLLGEVPDSEDEDAFDSQEPATGLDSTTTHAGAIPEINHQDIWEFIGSQKAAEPVHNLPSPNGSLSSSPLSSAQSVDGLPELDTMFLEGKESASRLGNSGEGPNDLSILRTYIDPENHALTTLADLSHSSSPNLAVNEDVALPSQDLGLLKNAHDLQRETVRLERSLRPRKPIQEHPYLLENAQYSSLIRQHGMRPVKMAMARARAARDEIPQDGEFQDDSQGNSLPDLSNSSQLLPSNDTDESGDFGLFNIPSSSPLRTSPWLSHRRSSNHGSSQGDTDNTSVADQDLPALHELLPNSQQNISSSTKRPNTTSGSSARKRKRHDIVDSDPMDVDSWGQDAPAASDKRLDAGPLPPIPRLQPSARRSVNVSPTKTVVTIVDSSSSEAEEHEEEEMRERQGSITDDSVNERLDYKRRIRGVLPASWLRLDQQASRDKAQKNLHIRQRNRTPEKEVRRGLAQTRTISNAVASTNSILFLDDSDDEKTVTQPATAEKTYHSQSRIFLIPDETPMRPNDDLADEGFIIEHDNIDTMFSGPTRRRRSNDASRNPNVGQRSNERTTTRHKQQKITASFNRSTSTPSGQLKSRQQQNLQQLGSKRQSAPRPTPKPLSILDVIEPDAPQFLRVAARTAKTRVNQGRSSPSKKIIRLAERVDYTDAIVSLNEWKLGSIPQRQDVSEASKNKRKQVSQKHFAERVAGQPTATRTNFKQLRVATRKAGKFVKQTSTGGSARYLPSGFPPNTLNAANFASTEDNDGVLPLLEPTNYARRSERIPADSLRPSRPAMLEAEDVGRVAPLIFHRQKKFLDSIYQKNNRESSVDASDVRSEVSTVRLSTAGLPKIGQHDIGRRKQSEKQPKHRVRLKKARKPVRIDVDAPQFSHAAGPLPNSNPFEIEQTGPHTAHAEAKLAGLGPYGTVYTIHFESFPLDLGVYFHQSTLLGGGIIEDCRKSLNREILLSPRPRVFFQFGTYSCLWGNWNAQTSSELGIVLDLMVEELERPEGTTVSGESTVLEASKFIAKYATRALNFADQSAVKPFITRVLDVVRNFHTRLSGLIAGRSMSGRGPQITTMVYDNLLILVLVTLMICTEDNSLIAERLQVEDLLRSLVEVSVSNLLFMGIDRLQETYTRLRETGNREQGLRVDQPVIHSWALVMQILEIANIPRGSFWDVLQRLTVTNDRVSASEARTYESIWKILFTVLPLSEFNSSGILIPGKRYKANSDGWMIVQQLLRPIFSIYQGNTRQVPSFNNYCRALINRCHYLVQQWGWRRSGSIIGVIFDFFGSQNLEHLRNEEANASPRFLEQLAGEPSLAVEPGDKCFHVFLKLLALSIQKLRAAGAIKDIRNLVARIIPNHNRQHLKEQTVHERDLAALRNHHDLLATLFWAAPPELRPSPALIERLVAPETSHKEASLINIRCWGQIARFIVAKGEASTAFKPFHLWRNNIFQKMVQQFDSAAADIQQQLLALPSEVRHTISENVISSMVLMNKEAVGDVLQASITASLDVMEHAAHLEAATFCLNTLQLQHIYKQFGVWPPELNWNTLQGAISTLDLFVDYIAEFKENEESQQSESHILDSVQGDDALLLLDHEISERYFSMVRCILLNGTLSHGRAVSGNFGGVEQGVAVAARLAACFINGGLVKLHELFKRGRFGLFDGPIHKLDFYQRQYFVLVVVTLLKADIDNFTDAGFTLCELWLLLLVRPNRYLKYQSQLAEILRERGEFFLPSAADGLTSSPSYECNDILFEFAISTMRRSICEAAPNLRRNLTAVHSKALNLVMEQMKEDLKATSSQPVAHIAYVAFARRVISLIRTHGSEICVLDSFYYQISKDYSPSVEDPQLQIAAMVSYGLRLREGDPKVVQQLFFFLFNNFKMALISNNLDEEKKMLQKGMAQDRGITQFVLGKMLPAIIEATATKSAAYPLLDLYVWAAGNRLKRSTTTYCLTDAELPGVRSVLQTILNGIDVWIAEQAPLTDVRLHTLESFFAGFNLLWPSIYEYSLNQDISSAPWSEITELISTLGQYVISSKDSLCQGRFWNSPQRFNEFFAAVAADSAPNRGIADVDVEGFVDNIKQDVNRNWFEADGRISILTPGKSRGGGALQGVLQARWDAATLIAGIKWQFMEWLNWKKRMDGGVDPMEREEFEMRLF</sequence>
<feature type="compositionally biased region" description="Polar residues" evidence="1">
    <location>
        <begin position="256"/>
        <end position="267"/>
    </location>
</feature>
<dbReference type="GO" id="GO:0031297">
    <property type="term" value="P:replication fork processing"/>
    <property type="evidence" value="ECO:0007669"/>
    <property type="project" value="InterPro"/>
</dbReference>
<feature type="compositionally biased region" description="Low complexity" evidence="1">
    <location>
        <begin position="585"/>
        <end position="603"/>
    </location>
</feature>
<feature type="region of interest" description="Disordered" evidence="1">
    <location>
        <begin position="532"/>
        <end position="618"/>
    </location>
</feature>
<feature type="compositionally biased region" description="Low complexity" evidence="1">
    <location>
        <begin position="61"/>
        <end position="76"/>
    </location>
</feature>
<dbReference type="Proteomes" id="UP000235728">
    <property type="component" value="Unassembled WGS sequence"/>
</dbReference>
<accession>A0A2N6P1W5</accession>
<feature type="region of interest" description="Disordered" evidence="1">
    <location>
        <begin position="842"/>
        <end position="867"/>
    </location>
</feature>
<comment type="caution">
    <text evidence="2">The sequence shown here is derived from an EMBL/GenBank/DDBJ whole genome shotgun (WGS) entry which is preliminary data.</text>
</comment>
<feature type="compositionally biased region" description="Basic residues" evidence="1">
    <location>
        <begin position="858"/>
        <end position="867"/>
    </location>
</feature>
<feature type="region of interest" description="Disordered" evidence="1">
    <location>
        <begin position="435"/>
        <end position="459"/>
    </location>
</feature>
<dbReference type="GO" id="GO:0000724">
    <property type="term" value="P:double-strand break repair via homologous recombination"/>
    <property type="evidence" value="ECO:0007669"/>
    <property type="project" value="TreeGrafter"/>
</dbReference>
<proteinExistence type="predicted"/>
<evidence type="ECO:0000313" key="2">
    <source>
        <dbReference type="EMBL" id="PMB73506.1"/>
    </source>
</evidence>
<feature type="region of interest" description="Disordered" evidence="1">
    <location>
        <begin position="57"/>
        <end position="80"/>
    </location>
</feature>
<dbReference type="InterPro" id="IPR019021">
    <property type="entry name" value="Mms22"/>
</dbReference>
<feature type="compositionally biased region" description="Polar residues" evidence="1">
    <location>
        <begin position="301"/>
        <end position="321"/>
    </location>
</feature>
<feature type="region of interest" description="Disordered" evidence="1">
    <location>
        <begin position="1"/>
        <end position="33"/>
    </location>
</feature>
<feature type="compositionally biased region" description="Polar residues" evidence="1">
    <location>
        <begin position="549"/>
        <end position="558"/>
    </location>
</feature>
<reference evidence="2 3" key="1">
    <citation type="journal article" date="2016" name="Appl. Microbiol. Biotechnol.">
        <title>Characterization of T-DNA insertion mutants with decreased virulence in the entomopathogenic fungus Beauveria bassiana JEF-007.</title>
        <authorList>
            <person name="Kim S."/>
            <person name="Lee S.J."/>
            <person name="Nai Y.S."/>
            <person name="Yu J.S."/>
            <person name="Lee M.R."/>
            <person name="Yang Y.T."/>
            <person name="Kim J.S."/>
        </authorList>
    </citation>
    <scope>NUCLEOTIDE SEQUENCE [LARGE SCALE GENOMIC DNA]</scope>
    <source>
        <strain evidence="2 3">JEF-007</strain>
    </source>
</reference>
<feature type="compositionally biased region" description="Acidic residues" evidence="1">
    <location>
        <begin position="11"/>
        <end position="20"/>
    </location>
</feature>
<feature type="compositionally biased region" description="Basic and acidic residues" evidence="1">
    <location>
        <begin position="844"/>
        <end position="857"/>
    </location>
</feature>
<feature type="region of interest" description="Disordered" evidence="1">
    <location>
        <begin position="218"/>
        <end position="288"/>
    </location>
</feature>
<feature type="compositionally biased region" description="Polar residues" evidence="1">
    <location>
        <begin position="275"/>
        <end position="288"/>
    </location>
</feature>
<protein>
    <submittedName>
        <fullName evidence="2">Protein mms22</fullName>
    </submittedName>
</protein>
<dbReference type="PANTHER" id="PTHR28122:SF1">
    <property type="entry name" value="E3 UBIQUITIN-PROTEIN LIGASE SUBSTRATE RECEPTOR MMS22"/>
    <property type="match status" value="1"/>
</dbReference>
<feature type="compositionally biased region" description="Polar residues" evidence="1">
    <location>
        <begin position="368"/>
        <end position="380"/>
    </location>
</feature>
<dbReference type="OMA" id="DNRIDYM"/>
<feature type="region of interest" description="Disordered" evidence="1">
    <location>
        <begin position="301"/>
        <end position="411"/>
    </location>
</feature>
<evidence type="ECO:0000256" key="1">
    <source>
        <dbReference type="SAM" id="MobiDB-lite"/>
    </source>
</evidence>
<name>A0A2N6P1W5_BEABA</name>
<organism evidence="2 3">
    <name type="scientific">Beauveria bassiana</name>
    <name type="common">White muscardine disease fungus</name>
    <name type="synonym">Tritirachium shiotae</name>
    <dbReference type="NCBI Taxonomy" id="176275"/>
    <lineage>
        <taxon>Eukaryota</taxon>
        <taxon>Fungi</taxon>
        <taxon>Dikarya</taxon>
        <taxon>Ascomycota</taxon>
        <taxon>Pezizomycotina</taxon>
        <taxon>Sordariomycetes</taxon>
        <taxon>Hypocreomycetidae</taxon>
        <taxon>Hypocreales</taxon>
        <taxon>Cordycipitaceae</taxon>
        <taxon>Beauveria</taxon>
    </lineage>
</organism>
<dbReference type="Pfam" id="PF09462">
    <property type="entry name" value="Mus7"/>
    <property type="match status" value="1"/>
</dbReference>
<gene>
    <name evidence="2" type="primary">mus7</name>
    <name evidence="2" type="ORF">BM221_000929</name>
</gene>
<feature type="compositionally biased region" description="Polar residues" evidence="1">
    <location>
        <begin position="571"/>
        <end position="584"/>
    </location>
</feature>
<dbReference type="EMBL" id="MRVG01000001">
    <property type="protein sequence ID" value="PMB73506.1"/>
    <property type="molecule type" value="Genomic_DNA"/>
</dbReference>
<dbReference type="PANTHER" id="PTHR28122">
    <property type="entry name" value="E3 UBIQUITIN-PROTEIN LIGASE SUBSTRATE RECEPTOR MMS22"/>
    <property type="match status" value="1"/>
</dbReference>
<dbReference type="GO" id="GO:0005634">
    <property type="term" value="C:nucleus"/>
    <property type="evidence" value="ECO:0007669"/>
    <property type="project" value="InterPro"/>
</dbReference>
<dbReference type="GO" id="GO:0035361">
    <property type="term" value="C:Cul8-RING ubiquitin ligase complex"/>
    <property type="evidence" value="ECO:0007669"/>
    <property type="project" value="TreeGrafter"/>
</dbReference>
<evidence type="ECO:0000313" key="3">
    <source>
        <dbReference type="Proteomes" id="UP000235728"/>
    </source>
</evidence>